<feature type="chain" id="PRO_5041398848" description="DUF7907 domain-containing protein" evidence="1">
    <location>
        <begin position="22"/>
        <end position="208"/>
    </location>
</feature>
<comment type="caution">
    <text evidence="3">The sequence shown here is derived from an EMBL/GenBank/DDBJ whole genome shotgun (WGS) entry which is preliminary data.</text>
</comment>
<evidence type="ECO:0000259" key="2">
    <source>
        <dbReference type="Pfam" id="PF25484"/>
    </source>
</evidence>
<evidence type="ECO:0000256" key="1">
    <source>
        <dbReference type="SAM" id="SignalP"/>
    </source>
</evidence>
<dbReference type="Proteomes" id="UP001172159">
    <property type="component" value="Unassembled WGS sequence"/>
</dbReference>
<accession>A0AA40A6V0</accession>
<dbReference type="AlphaFoldDB" id="A0AA40A6V0"/>
<gene>
    <name evidence="3" type="ORF">B0T21DRAFT_415951</name>
</gene>
<sequence length="208" mass="23452">MHFFFLTCGLVAIISATCVKAQGYPSQSSPFFLRLNSTDPEIDGSVIMPVHAGSIRKHLAFAQVSIPDDRDRFFLNTSDTSEIDGVKTGILVWNLPRREPMNGLDHDSMSMKMYQIPVSNIATTSLTLGAGDSARIGFDSDNKLFYVWEYSLNDGTIPLDQIGRQRFFYQWQVCTTYHDLYIYTDLAWNTGGEPTNPSCRPVNVTREF</sequence>
<feature type="domain" description="DUF7907" evidence="2">
    <location>
        <begin position="28"/>
        <end position="208"/>
    </location>
</feature>
<dbReference type="InterPro" id="IPR057229">
    <property type="entry name" value="DUF7907"/>
</dbReference>
<keyword evidence="4" id="KW-1185">Reference proteome</keyword>
<keyword evidence="1" id="KW-0732">Signal</keyword>
<name>A0AA40A6V0_9PEZI</name>
<dbReference type="Pfam" id="PF25484">
    <property type="entry name" value="DUF7907"/>
    <property type="match status" value="1"/>
</dbReference>
<reference evidence="3" key="1">
    <citation type="submission" date="2023-06" db="EMBL/GenBank/DDBJ databases">
        <title>Genome-scale phylogeny and comparative genomics of the fungal order Sordariales.</title>
        <authorList>
            <consortium name="Lawrence Berkeley National Laboratory"/>
            <person name="Hensen N."/>
            <person name="Bonometti L."/>
            <person name="Westerberg I."/>
            <person name="Brannstrom I.O."/>
            <person name="Guillou S."/>
            <person name="Cros-Aarteil S."/>
            <person name="Calhoun S."/>
            <person name="Haridas S."/>
            <person name="Kuo A."/>
            <person name="Mondo S."/>
            <person name="Pangilinan J."/>
            <person name="Riley R."/>
            <person name="Labutti K."/>
            <person name="Andreopoulos B."/>
            <person name="Lipzen A."/>
            <person name="Chen C."/>
            <person name="Yanf M."/>
            <person name="Daum C."/>
            <person name="Ng V."/>
            <person name="Clum A."/>
            <person name="Steindorff A."/>
            <person name="Ohm R."/>
            <person name="Martin F."/>
            <person name="Silar P."/>
            <person name="Natvig D."/>
            <person name="Lalanne C."/>
            <person name="Gautier V."/>
            <person name="Ament-Velasquez S.L."/>
            <person name="Kruys A."/>
            <person name="Hutchinson M.I."/>
            <person name="Powell A.J."/>
            <person name="Barry K."/>
            <person name="Miller A.N."/>
            <person name="Grigoriev I.V."/>
            <person name="Debuchy R."/>
            <person name="Gladieux P."/>
            <person name="Thoren M.H."/>
            <person name="Johannesson H."/>
        </authorList>
    </citation>
    <scope>NUCLEOTIDE SEQUENCE</scope>
    <source>
        <strain evidence="3">CBS 540.89</strain>
    </source>
</reference>
<feature type="signal peptide" evidence="1">
    <location>
        <begin position="1"/>
        <end position="21"/>
    </location>
</feature>
<dbReference type="EMBL" id="JAUKTV010000017">
    <property type="protein sequence ID" value="KAK0710393.1"/>
    <property type="molecule type" value="Genomic_DNA"/>
</dbReference>
<proteinExistence type="predicted"/>
<protein>
    <recommendedName>
        <fullName evidence="2">DUF7907 domain-containing protein</fullName>
    </recommendedName>
</protein>
<organism evidence="3 4">
    <name type="scientific">Apiosordaria backusii</name>
    <dbReference type="NCBI Taxonomy" id="314023"/>
    <lineage>
        <taxon>Eukaryota</taxon>
        <taxon>Fungi</taxon>
        <taxon>Dikarya</taxon>
        <taxon>Ascomycota</taxon>
        <taxon>Pezizomycotina</taxon>
        <taxon>Sordariomycetes</taxon>
        <taxon>Sordariomycetidae</taxon>
        <taxon>Sordariales</taxon>
        <taxon>Lasiosphaeriaceae</taxon>
        <taxon>Apiosordaria</taxon>
    </lineage>
</organism>
<evidence type="ECO:0000313" key="3">
    <source>
        <dbReference type="EMBL" id="KAK0710393.1"/>
    </source>
</evidence>
<evidence type="ECO:0000313" key="4">
    <source>
        <dbReference type="Proteomes" id="UP001172159"/>
    </source>
</evidence>